<accession>F3KII6</accession>
<dbReference type="Proteomes" id="UP000004348">
    <property type="component" value="Chromosome"/>
</dbReference>
<gene>
    <name evidence="1" type="ORF">Nlim_0284</name>
</gene>
<organism evidence="1">
    <name type="scientific">Candidatus Nitrosarchaeum limnium SFB1</name>
    <dbReference type="NCBI Taxonomy" id="886738"/>
    <lineage>
        <taxon>Archaea</taxon>
        <taxon>Nitrososphaerota</taxon>
        <taxon>Nitrososphaeria</taxon>
        <taxon>Nitrosopumilales</taxon>
        <taxon>Nitrosopumilaceae</taxon>
        <taxon>Nitrosarchaeum</taxon>
    </lineage>
</organism>
<dbReference type="AlphaFoldDB" id="F3KII6"/>
<dbReference type="EMBL" id="AEGP01000021">
    <property type="protein sequence ID" value="EGG42819.1"/>
    <property type="molecule type" value="Genomic_DNA"/>
</dbReference>
<reference evidence="1" key="1">
    <citation type="journal article" date="2011" name="PLoS ONE">
        <title>Genome of a low-salinity ammonia-oxidizing archaeon determined by single-cell and metagenomic analysis.</title>
        <authorList>
            <person name="Blainey P.C."/>
            <person name="Mosier A.C."/>
            <person name="Potanina A."/>
            <person name="Francis C.A."/>
            <person name="Quake S.R."/>
        </authorList>
    </citation>
    <scope>NUCLEOTIDE SEQUENCE [LARGE SCALE GENOMIC DNA]</scope>
    <source>
        <strain evidence="1">SFB1</strain>
    </source>
</reference>
<evidence type="ECO:0000313" key="1">
    <source>
        <dbReference type="EMBL" id="EGG42819.1"/>
    </source>
</evidence>
<dbReference type="HOGENOM" id="CLU_182705_1_0_2"/>
<proteinExistence type="predicted"/>
<protein>
    <submittedName>
        <fullName evidence="1">Uncharacterized protein</fullName>
    </submittedName>
</protein>
<name>F3KII6_9ARCH</name>
<comment type="caution">
    <text evidence="1">The sequence shown here is derived from an EMBL/GenBank/DDBJ whole genome shotgun (WGS) entry which is preliminary data.</text>
</comment>
<sequence>MNTCKGICVRFKAKSCRNINRYENGQKCCTVCGIFIFHENSRCPCCGCKLRITPRASKSRKKLQKERNMIRV</sequence>